<dbReference type="InterPro" id="IPR017856">
    <property type="entry name" value="Integrase-like_N"/>
</dbReference>
<accession>A0A448YJC0</accession>
<evidence type="ECO:0000256" key="2">
    <source>
        <dbReference type="ARBA" id="ARBA00008724"/>
    </source>
</evidence>
<sequence length="280" mass="30943">MSMITRSGSVRQVTSALRFFSTTSVTLSGHSKWDNIKHKKAANDAAKAASSFKMSSKITVLAKMGGVDMSRNLQLAYAVEKAKSLSIPKRVIENAIKRGNGELKNGNKVESVTYEGLGPGGVAVVIEAITDNKNRTIGMIRPCFNKYNSNMTPTAYMFDKKGLILVDLGETEFDEAFDDLLEMGCEDINEIEVDEGETEGENGDGSRLVELVTDPKEFGKIANAVKDQGKYKIKEMEIGYVAKEDMKTEITNEDTRESFDKFIQSVEELDDVEKVYTNVD</sequence>
<dbReference type="SUPFAM" id="SSF75625">
    <property type="entry name" value="YebC-like"/>
    <property type="match status" value="1"/>
</dbReference>
<dbReference type="Gene3D" id="3.30.70.980">
    <property type="match status" value="2"/>
</dbReference>
<dbReference type="InterPro" id="IPR049083">
    <property type="entry name" value="TACO1_YebC_N"/>
</dbReference>
<evidence type="ECO:0000313" key="5">
    <source>
        <dbReference type="EMBL" id="VEU20943.1"/>
    </source>
</evidence>
<gene>
    <name evidence="5" type="ORF">BRENAR_LOCUS1678</name>
</gene>
<evidence type="ECO:0000256" key="1">
    <source>
        <dbReference type="ARBA" id="ARBA00004173"/>
    </source>
</evidence>
<dbReference type="InterPro" id="IPR029072">
    <property type="entry name" value="YebC-like"/>
</dbReference>
<dbReference type="EMBL" id="CAACVR010000008">
    <property type="protein sequence ID" value="VEU20943.1"/>
    <property type="molecule type" value="Genomic_DNA"/>
</dbReference>
<dbReference type="Pfam" id="PF01709">
    <property type="entry name" value="Transcrip_reg"/>
    <property type="match status" value="1"/>
</dbReference>
<dbReference type="InterPro" id="IPR002876">
    <property type="entry name" value="Transcrip_reg_TACO1-like"/>
</dbReference>
<reference evidence="5 6" key="1">
    <citation type="submission" date="2018-12" db="EMBL/GenBank/DDBJ databases">
        <authorList>
            <person name="Tiukova I."/>
            <person name="Dainat J."/>
        </authorList>
    </citation>
    <scope>NUCLEOTIDE SEQUENCE [LARGE SCALE GENOMIC DNA]</scope>
</reference>
<dbReference type="Proteomes" id="UP000290900">
    <property type="component" value="Unassembled WGS sequence"/>
</dbReference>
<dbReference type="AlphaFoldDB" id="A0A448YJC0"/>
<evidence type="ECO:0000313" key="6">
    <source>
        <dbReference type="Proteomes" id="UP000290900"/>
    </source>
</evidence>
<dbReference type="PANTHER" id="PTHR12532:SF0">
    <property type="entry name" value="TRANSLATIONAL ACTIVATOR OF CYTOCHROME C OXIDASE 1"/>
    <property type="match status" value="1"/>
</dbReference>
<dbReference type="InterPro" id="IPR026564">
    <property type="entry name" value="Transcrip_reg_TACO1-like_dom3"/>
</dbReference>
<dbReference type="InterPro" id="IPR048300">
    <property type="entry name" value="TACO1_YebC-like_2nd/3rd_dom"/>
</dbReference>
<dbReference type="OrthoDB" id="2017544at2759"/>
<protein>
    <submittedName>
        <fullName evidence="5">DEKNAAC101859</fullName>
    </submittedName>
</protein>
<name>A0A448YJC0_BRENA</name>
<dbReference type="STRING" id="13370.A0A448YJC0"/>
<keyword evidence="6" id="KW-1185">Reference proteome</keyword>
<dbReference type="FunCoup" id="A0A448YJC0">
    <property type="interactions" value="329"/>
</dbReference>
<dbReference type="InParanoid" id="A0A448YJC0"/>
<feature type="domain" description="TACO1/YebC-like second and third" evidence="3">
    <location>
        <begin position="110"/>
        <end position="279"/>
    </location>
</feature>
<dbReference type="Gene3D" id="1.10.10.200">
    <property type="match status" value="1"/>
</dbReference>
<comment type="subcellular location">
    <subcellularLocation>
        <location evidence="1">Mitochondrion</location>
    </subcellularLocation>
</comment>
<evidence type="ECO:0000259" key="4">
    <source>
        <dbReference type="Pfam" id="PF20772"/>
    </source>
</evidence>
<comment type="similarity">
    <text evidence="2">Belongs to the TACO1 family.</text>
</comment>
<dbReference type="Pfam" id="PF20772">
    <property type="entry name" value="TACO1_YebC_N"/>
    <property type="match status" value="1"/>
</dbReference>
<organism evidence="5 6">
    <name type="scientific">Brettanomyces naardenensis</name>
    <name type="common">Yeast</name>
    <dbReference type="NCBI Taxonomy" id="13370"/>
    <lineage>
        <taxon>Eukaryota</taxon>
        <taxon>Fungi</taxon>
        <taxon>Dikarya</taxon>
        <taxon>Ascomycota</taxon>
        <taxon>Saccharomycotina</taxon>
        <taxon>Pichiomycetes</taxon>
        <taxon>Pichiales</taxon>
        <taxon>Pichiaceae</taxon>
        <taxon>Brettanomyces</taxon>
    </lineage>
</organism>
<dbReference type="GO" id="GO:0005739">
    <property type="term" value="C:mitochondrion"/>
    <property type="evidence" value="ECO:0007669"/>
    <property type="project" value="UniProtKB-SubCell"/>
</dbReference>
<dbReference type="FunFam" id="1.10.10.200:FF:000002">
    <property type="entry name" value="Probable transcriptional regulatory protein CLM62_37755"/>
    <property type="match status" value="1"/>
</dbReference>
<dbReference type="HAMAP" id="MF_00693">
    <property type="entry name" value="Transcrip_reg_TACO1"/>
    <property type="match status" value="1"/>
</dbReference>
<proteinExistence type="inferred from homology"/>
<dbReference type="PANTHER" id="PTHR12532">
    <property type="entry name" value="TRANSLATIONAL ACTIVATOR OF CYTOCHROME C OXIDASE 1"/>
    <property type="match status" value="1"/>
</dbReference>
<evidence type="ECO:0000259" key="3">
    <source>
        <dbReference type="Pfam" id="PF01709"/>
    </source>
</evidence>
<feature type="domain" description="TACO1/YebC-like N-terminal" evidence="4">
    <location>
        <begin position="31"/>
        <end position="102"/>
    </location>
</feature>